<dbReference type="PANTHER" id="PTHR11439">
    <property type="entry name" value="GAG-POL-RELATED RETROTRANSPOSON"/>
    <property type="match status" value="1"/>
</dbReference>
<dbReference type="SUPFAM" id="SSF53098">
    <property type="entry name" value="Ribonuclease H-like"/>
    <property type="match status" value="1"/>
</dbReference>
<feature type="domain" description="Integrase catalytic" evidence="1">
    <location>
        <begin position="1"/>
        <end position="67"/>
    </location>
</feature>
<dbReference type="InterPro" id="IPR012337">
    <property type="entry name" value="RNaseH-like_sf"/>
</dbReference>
<protein>
    <recommendedName>
        <fullName evidence="1">Integrase catalytic domain-containing protein</fullName>
    </recommendedName>
</protein>
<feature type="non-terminal residue" evidence="2">
    <location>
        <position position="1"/>
    </location>
</feature>
<dbReference type="AlphaFoldDB" id="A0A4Y1RA80"/>
<dbReference type="Pfam" id="PF25597">
    <property type="entry name" value="SH3_retrovirus"/>
    <property type="match status" value="1"/>
</dbReference>
<evidence type="ECO:0000313" key="2">
    <source>
        <dbReference type="EMBL" id="BBH00857.1"/>
    </source>
</evidence>
<evidence type="ECO:0000259" key="1">
    <source>
        <dbReference type="PROSITE" id="PS50994"/>
    </source>
</evidence>
<gene>
    <name evidence="2" type="ORF">Prudu_010958</name>
</gene>
<proteinExistence type="predicted"/>
<dbReference type="EMBL" id="AP019300">
    <property type="protein sequence ID" value="BBH00857.1"/>
    <property type="molecule type" value="Genomic_DNA"/>
</dbReference>
<dbReference type="InterPro" id="IPR001584">
    <property type="entry name" value="Integrase_cat-core"/>
</dbReference>
<dbReference type="InterPro" id="IPR036397">
    <property type="entry name" value="RNaseH_sf"/>
</dbReference>
<organism evidence="2">
    <name type="scientific">Prunus dulcis</name>
    <name type="common">Almond</name>
    <name type="synonym">Amygdalus dulcis</name>
    <dbReference type="NCBI Taxonomy" id="3755"/>
    <lineage>
        <taxon>Eukaryota</taxon>
        <taxon>Viridiplantae</taxon>
        <taxon>Streptophyta</taxon>
        <taxon>Embryophyta</taxon>
        <taxon>Tracheophyta</taxon>
        <taxon>Spermatophyta</taxon>
        <taxon>Magnoliopsida</taxon>
        <taxon>eudicotyledons</taxon>
        <taxon>Gunneridae</taxon>
        <taxon>Pentapetalae</taxon>
        <taxon>rosids</taxon>
        <taxon>fabids</taxon>
        <taxon>Rosales</taxon>
        <taxon>Rosaceae</taxon>
        <taxon>Amygdaloideae</taxon>
        <taxon>Amygdaleae</taxon>
        <taxon>Prunus</taxon>
    </lineage>
</organism>
<dbReference type="GO" id="GO:0003676">
    <property type="term" value="F:nucleic acid binding"/>
    <property type="evidence" value="ECO:0007669"/>
    <property type="project" value="InterPro"/>
</dbReference>
<dbReference type="SUPFAM" id="SSF56672">
    <property type="entry name" value="DNA/RNA polymerases"/>
    <property type="match status" value="1"/>
</dbReference>
<reference evidence="2" key="1">
    <citation type="journal article" date="2019" name="Science">
        <title>Mutation of a bHLH transcription factor allowed almond domestication.</title>
        <authorList>
            <person name="Sanchez-Perez R."/>
            <person name="Pavan S."/>
            <person name="Mazzeo R."/>
            <person name="Moldovan C."/>
            <person name="Aiese Cigliano R."/>
            <person name="Del Cueto J."/>
            <person name="Ricciardi F."/>
            <person name="Lotti C."/>
            <person name="Ricciardi L."/>
            <person name="Dicenta F."/>
            <person name="Lopez-Marques R.L."/>
            <person name="Lindberg Moller B."/>
        </authorList>
    </citation>
    <scope>NUCLEOTIDE SEQUENCE</scope>
</reference>
<dbReference type="PROSITE" id="PS50994">
    <property type="entry name" value="INTEGRASE"/>
    <property type="match status" value="1"/>
</dbReference>
<dbReference type="InterPro" id="IPR013103">
    <property type="entry name" value="RVT_2"/>
</dbReference>
<dbReference type="InterPro" id="IPR043502">
    <property type="entry name" value="DNA/RNA_pol_sf"/>
</dbReference>
<name>A0A4Y1RA80_PRUDU</name>
<sequence length="693" mass="77835">CPHTPEQNGYVERKHRHLVETARTLLVASNVPKVYWVEALSTATYLINRLPISGLAQSPWELLFHTLPDYTRLKIFGCSCYPWLKPYVSSKLDGKSRPCVFLGYSLQHKGYRCLDMLTDRVYISRHVLFDEKSFPFTAKFASPSDSIPPLSPVIDLQFPIPNSHSVLPSSPSLHPSSHTPNTSEFVSPHNFSPLQSPSSSHLYQASKFAVWRSAMQAEFNALQSTGTWILVPSSSSQNVVGCKWVFRIKKKPDGTIDRYKARLVAKGFHQKEGLDYQETFSPVAKPVTIRLFNAFLHGDLKEEVFMHQPPGFSDPNFPNHVCQLKKSLYGLKQAPRAWFDKLFQALQSLGFTQSSSDASLFVLKVPVLVIVLVYVDDILVSGPDSSVCNLFIKKLSSLFPVKDLGPLHYFLGLEVQRTDEGLFLHQGKYLMDLLQKTKTEGAKPCSTLLGTTKLDHGEYRSIVGGLQYLTWTRLDISFAVNQVCQFMHAPTDSHMQAAKRILRFLKGTPSHGIWFHKGPLTLSAYSDADWAGCTFDRRSTGGFCVFLGSNLVSWSAKKQPTVARSSTEAEYRSLAHTAAEVTWICKVFRDFGFSSSVKPTIWCDNISAISLASNPVFHARTKHVEIDYHYIRELVLANLVTVQYVCSQDQIADIHTKSLSKYRFLFLQSKLSLGTPSLSKLSLRGCKDKDAKS</sequence>
<dbReference type="PANTHER" id="PTHR11439:SF455">
    <property type="entry name" value="RLK (RECEPTOR-LIKE PROTEIN KINASE) 8, PUTATIVE-RELATED"/>
    <property type="match status" value="1"/>
</dbReference>
<accession>A0A4Y1RA80</accession>
<dbReference type="Gene3D" id="3.30.420.10">
    <property type="entry name" value="Ribonuclease H-like superfamily/Ribonuclease H"/>
    <property type="match status" value="1"/>
</dbReference>
<dbReference type="Pfam" id="PF07727">
    <property type="entry name" value="RVT_2"/>
    <property type="match status" value="1"/>
</dbReference>
<dbReference type="GO" id="GO:0015074">
    <property type="term" value="P:DNA integration"/>
    <property type="evidence" value="ECO:0007669"/>
    <property type="project" value="InterPro"/>
</dbReference>
<dbReference type="InterPro" id="IPR057670">
    <property type="entry name" value="SH3_retrovirus"/>
</dbReference>
<dbReference type="CDD" id="cd09272">
    <property type="entry name" value="RNase_HI_RT_Ty1"/>
    <property type="match status" value="1"/>
</dbReference>